<dbReference type="AlphaFoldDB" id="A0A0K0FM46"/>
<sequence>MDKLVTLEFYMKIFLTPADVDNFIGVLSVFLKNVKFTDCKKLRGNSTPDTTIREIISYFKKLQSLSIYFKHYEGNVGLFTNFLGSDNMDPPRINK</sequence>
<evidence type="ECO:0000313" key="2">
    <source>
        <dbReference type="WBParaSite" id="SVE_1007300.1"/>
    </source>
</evidence>
<reference evidence="2" key="2">
    <citation type="submission" date="2015-08" db="UniProtKB">
        <authorList>
            <consortium name="WormBaseParasite"/>
        </authorList>
    </citation>
    <scope>IDENTIFICATION</scope>
</reference>
<dbReference type="WBParaSite" id="SVE_1007300.1">
    <property type="protein sequence ID" value="SVE_1007300.1"/>
    <property type="gene ID" value="SVE_1007300"/>
</dbReference>
<organism evidence="1 2">
    <name type="scientific">Strongyloides venezuelensis</name>
    <name type="common">Threadworm</name>
    <dbReference type="NCBI Taxonomy" id="75913"/>
    <lineage>
        <taxon>Eukaryota</taxon>
        <taxon>Metazoa</taxon>
        <taxon>Ecdysozoa</taxon>
        <taxon>Nematoda</taxon>
        <taxon>Chromadorea</taxon>
        <taxon>Rhabditida</taxon>
        <taxon>Tylenchina</taxon>
        <taxon>Panagrolaimomorpha</taxon>
        <taxon>Strongyloidoidea</taxon>
        <taxon>Strongyloididae</taxon>
        <taxon>Strongyloides</taxon>
    </lineage>
</organism>
<evidence type="ECO:0000313" key="1">
    <source>
        <dbReference type="Proteomes" id="UP000035680"/>
    </source>
</evidence>
<name>A0A0K0FM46_STRVS</name>
<protein>
    <submittedName>
        <fullName evidence="2">Uncharacterized protein</fullName>
    </submittedName>
</protein>
<reference evidence="1" key="1">
    <citation type="submission" date="2014-07" db="EMBL/GenBank/DDBJ databases">
        <authorList>
            <person name="Martin A.A"/>
            <person name="De Silva N."/>
        </authorList>
    </citation>
    <scope>NUCLEOTIDE SEQUENCE</scope>
</reference>
<proteinExistence type="predicted"/>
<accession>A0A0K0FM46</accession>
<dbReference type="Proteomes" id="UP000035680">
    <property type="component" value="Unassembled WGS sequence"/>
</dbReference>
<keyword evidence="1" id="KW-1185">Reference proteome</keyword>